<dbReference type="Proteomes" id="UP000589896">
    <property type="component" value="Unassembled WGS sequence"/>
</dbReference>
<dbReference type="Gene3D" id="2.120.10.30">
    <property type="entry name" value="TolB, C-terminal domain"/>
    <property type="match status" value="1"/>
</dbReference>
<feature type="signal peptide" evidence="1">
    <location>
        <begin position="1"/>
        <end position="22"/>
    </location>
</feature>
<keyword evidence="4" id="KW-1185">Reference proteome</keyword>
<dbReference type="SUPFAM" id="SSF50952">
    <property type="entry name" value="Soluble quinoprotein glucose dehydrogenase"/>
    <property type="match status" value="1"/>
</dbReference>
<feature type="chain" id="PRO_5030615990" evidence="1">
    <location>
        <begin position="23"/>
        <end position="364"/>
    </location>
</feature>
<comment type="caution">
    <text evidence="3">The sequence shown here is derived from an EMBL/GenBank/DDBJ whole genome shotgun (WGS) entry which is preliminary data.</text>
</comment>
<protein>
    <submittedName>
        <fullName evidence="3">PQQ-dependent sugar dehydrogenase</fullName>
    </submittedName>
</protein>
<reference evidence="3 4" key="1">
    <citation type="submission" date="2020-07" db="EMBL/GenBank/DDBJ databases">
        <title>isolation of Luteimonas sp. SJ-16.</title>
        <authorList>
            <person name="Huang X.-X."/>
            <person name="Xu L."/>
            <person name="Sun J.-Q."/>
        </authorList>
    </citation>
    <scope>NUCLEOTIDE SEQUENCE [LARGE SCALE GENOMIC DNA]</scope>
    <source>
        <strain evidence="3 4">SJ-16</strain>
    </source>
</reference>
<dbReference type="EMBL" id="JACCJZ010000001">
    <property type="protein sequence ID" value="NYZ61184.1"/>
    <property type="molecule type" value="Genomic_DNA"/>
</dbReference>
<name>A0A7Z0QN47_9GAMM</name>
<dbReference type="InterPro" id="IPR012938">
    <property type="entry name" value="Glc/Sorbosone_DH"/>
</dbReference>
<dbReference type="PANTHER" id="PTHR19328:SF75">
    <property type="entry name" value="ALDOSE SUGAR DEHYDROGENASE YLII"/>
    <property type="match status" value="1"/>
</dbReference>
<gene>
    <name evidence="3" type="ORF">H0E82_00200</name>
</gene>
<accession>A0A7Z0QN47</accession>
<keyword evidence="1" id="KW-0732">Signal</keyword>
<feature type="domain" description="Glucose/Sorbosone dehydrogenase" evidence="2">
    <location>
        <begin position="33"/>
        <end position="360"/>
    </location>
</feature>
<dbReference type="Pfam" id="PF07995">
    <property type="entry name" value="GSDH"/>
    <property type="match status" value="1"/>
</dbReference>
<sequence length="364" mass="39835">MMRAMGACLLGMLLLVMLPAQAEYRVETVVDGLEHPWSLAFLGDGVMLVTERPGRLRVVENGVLRDTPVEGVPDVFASGQSGLFEVLPAPDFARSGVLFLSYVHGDRNANHTRIVRARFDGQRLTDVQPIFTTRPSKSGDAHAGGRLLLLPDGTLLMGLGDGFFFREESQKLDSHMGTIVRIHTDGRIPADNPFVGRAGALPEIYSYGHRHIQGLVYDAGRERIFAHEHGPRGGDELNIITPGTNYGWPLVSFGRDYSRALITPFTRMTGMEQPVLHWTPSIAPAGLALYEGDAFPGWRGNLLVAALAEKSLRRIPMAGGQPGAQEVLLEDLGERIRDVRVGPDGAIYVLTDEENGRLLRLTPD</sequence>
<evidence type="ECO:0000313" key="3">
    <source>
        <dbReference type="EMBL" id="NYZ61184.1"/>
    </source>
</evidence>
<dbReference type="InterPro" id="IPR011041">
    <property type="entry name" value="Quinoprot_gluc/sorb_DH_b-prop"/>
</dbReference>
<dbReference type="AlphaFoldDB" id="A0A7Z0QN47"/>
<dbReference type="InterPro" id="IPR011042">
    <property type="entry name" value="6-blade_b-propeller_TolB-like"/>
</dbReference>
<evidence type="ECO:0000256" key="1">
    <source>
        <dbReference type="SAM" id="SignalP"/>
    </source>
</evidence>
<evidence type="ECO:0000259" key="2">
    <source>
        <dbReference type="Pfam" id="PF07995"/>
    </source>
</evidence>
<organism evidence="3 4">
    <name type="scientific">Luteimonas deserti</name>
    <dbReference type="NCBI Taxonomy" id="2752306"/>
    <lineage>
        <taxon>Bacteria</taxon>
        <taxon>Pseudomonadati</taxon>
        <taxon>Pseudomonadota</taxon>
        <taxon>Gammaproteobacteria</taxon>
        <taxon>Lysobacterales</taxon>
        <taxon>Lysobacteraceae</taxon>
        <taxon>Luteimonas</taxon>
    </lineage>
</organism>
<proteinExistence type="predicted"/>
<dbReference type="PANTHER" id="PTHR19328">
    <property type="entry name" value="HEDGEHOG-INTERACTING PROTEIN"/>
    <property type="match status" value="1"/>
</dbReference>
<evidence type="ECO:0000313" key="4">
    <source>
        <dbReference type="Proteomes" id="UP000589896"/>
    </source>
</evidence>